<dbReference type="GO" id="GO:0004180">
    <property type="term" value="F:carboxypeptidase activity"/>
    <property type="evidence" value="ECO:0007669"/>
    <property type="project" value="UniProtKB-KW"/>
</dbReference>
<keyword evidence="6" id="KW-0645">Protease</keyword>
<keyword evidence="10" id="KW-0121">Carboxypeptidase</keyword>
<dbReference type="SUPFAM" id="SSF52317">
    <property type="entry name" value="Class I glutamine amidotransferase-like"/>
    <property type="match status" value="1"/>
</dbReference>
<feature type="transmembrane region" description="Helical" evidence="9">
    <location>
        <begin position="12"/>
        <end position="30"/>
    </location>
</feature>
<dbReference type="CDD" id="cd03145">
    <property type="entry name" value="GAT1_cyanophycinase"/>
    <property type="match status" value="1"/>
</dbReference>
<keyword evidence="8" id="KW-0720">Serine protease</keyword>
<comment type="function">
    <text evidence="2">Exopeptidase that catalyzes the hydrolytic cleavage of multi-L-arginyl-poly-L-aspartic acid (cyanophycin; a water-insoluble reserve polymer) into aspartate-arginine dipeptides.</text>
</comment>
<dbReference type="InterPro" id="IPR011811">
    <property type="entry name" value="Peptidase_S51_cyanophycinase"/>
</dbReference>
<comment type="similarity">
    <text evidence="3">Belongs to the peptidase S51 family.</text>
</comment>
<evidence type="ECO:0000256" key="8">
    <source>
        <dbReference type="ARBA" id="ARBA00022825"/>
    </source>
</evidence>
<evidence type="ECO:0000256" key="4">
    <source>
        <dbReference type="ARBA" id="ARBA00013115"/>
    </source>
</evidence>
<protein>
    <recommendedName>
        <fullName evidence="5">Cyanophycinase</fullName>
        <ecNumber evidence="4">3.4.15.6</ecNumber>
    </recommendedName>
</protein>
<sequence>MKHRKLSMRNILLGSVSFGVMVVMLFVSLIPDSGAADSSSSQPKGHLVIVGGALSPDNKEVYEAFLTSAEENRDKTRNSLRIGIMPTASSTPIESASSYKNDFLSYGVQEENVEIIPIALHDDPSTKEDESKWKDNATKKAVSSTIHSYDAIWFVGGNQLNYTSTLRTNDQEDTRALSAIRDIHRNGATLGGSSAGAAIMSSSMIGAGSSLGALSDGVSYKDTYGNAEDNRVFITDGIGFLEKGLVDQHFLERGRFGRLLVGALETGVEEAYGVDEDTAMVVDYGSRTIEVKGTSGVSIFDLRHATASKDFPLAMRNVRVSYLETGDTYHYDENTYDIHEKKSYITSPYYPASSTHTDIFASNALQTALTYDLVDSDSKEVTGIGFNLTSDKRGKGFSVTFTETEETKGYWGKINGEESYAAINVRMDVTPMRVKMKLKPVKEKQLDPVSTRK</sequence>
<gene>
    <name evidence="10" type="ORF">ACFFGV_20710</name>
</gene>
<reference evidence="10 11" key="1">
    <citation type="submission" date="2024-09" db="EMBL/GenBank/DDBJ databases">
        <authorList>
            <person name="Sun Q."/>
            <person name="Mori K."/>
        </authorList>
    </citation>
    <scope>NUCLEOTIDE SEQUENCE [LARGE SCALE GENOMIC DNA]</scope>
    <source>
        <strain evidence="10 11">NCAIM B.02529</strain>
    </source>
</reference>
<dbReference type="EMBL" id="JBHLTP010000024">
    <property type="protein sequence ID" value="MFC0526000.1"/>
    <property type="molecule type" value="Genomic_DNA"/>
</dbReference>
<dbReference type="InterPro" id="IPR029062">
    <property type="entry name" value="Class_I_gatase-like"/>
</dbReference>
<dbReference type="Pfam" id="PF03575">
    <property type="entry name" value="Peptidase_S51"/>
    <property type="match status" value="1"/>
</dbReference>
<evidence type="ECO:0000256" key="2">
    <source>
        <dbReference type="ARBA" id="ARBA00002039"/>
    </source>
</evidence>
<comment type="caution">
    <text evidence="10">The sequence shown here is derived from an EMBL/GenBank/DDBJ whole genome shotgun (WGS) entry which is preliminary data.</text>
</comment>
<keyword evidence="9" id="KW-0472">Membrane</keyword>
<evidence type="ECO:0000256" key="9">
    <source>
        <dbReference type="SAM" id="Phobius"/>
    </source>
</evidence>
<dbReference type="InterPro" id="IPR005320">
    <property type="entry name" value="Peptidase_S51"/>
</dbReference>
<organism evidence="10 11">
    <name type="scientific">Pontibacillus salicampi</name>
    <dbReference type="NCBI Taxonomy" id="1449801"/>
    <lineage>
        <taxon>Bacteria</taxon>
        <taxon>Bacillati</taxon>
        <taxon>Bacillota</taxon>
        <taxon>Bacilli</taxon>
        <taxon>Bacillales</taxon>
        <taxon>Bacillaceae</taxon>
        <taxon>Pontibacillus</taxon>
    </lineage>
</organism>
<dbReference type="Gene3D" id="3.40.50.880">
    <property type="match status" value="1"/>
</dbReference>
<name>A0ABV6LUC4_9BACI</name>
<dbReference type="Proteomes" id="UP001589836">
    <property type="component" value="Unassembled WGS sequence"/>
</dbReference>
<keyword evidence="11" id="KW-1185">Reference proteome</keyword>
<evidence type="ECO:0000256" key="3">
    <source>
        <dbReference type="ARBA" id="ARBA00006534"/>
    </source>
</evidence>
<dbReference type="NCBIfam" id="TIGR02069">
    <property type="entry name" value="cyanophycinase"/>
    <property type="match status" value="1"/>
</dbReference>
<dbReference type="RefSeq" id="WP_377351855.1">
    <property type="nucleotide sequence ID" value="NZ_JBHLTP010000024.1"/>
</dbReference>
<evidence type="ECO:0000313" key="10">
    <source>
        <dbReference type="EMBL" id="MFC0526000.1"/>
    </source>
</evidence>
<dbReference type="GO" id="GO:0008241">
    <property type="term" value="F:peptidyl-dipeptidase activity"/>
    <property type="evidence" value="ECO:0007669"/>
    <property type="project" value="UniProtKB-EC"/>
</dbReference>
<evidence type="ECO:0000313" key="11">
    <source>
        <dbReference type="Proteomes" id="UP001589836"/>
    </source>
</evidence>
<proteinExistence type="inferred from homology"/>
<keyword evidence="9" id="KW-0812">Transmembrane</keyword>
<evidence type="ECO:0000256" key="6">
    <source>
        <dbReference type="ARBA" id="ARBA00022670"/>
    </source>
</evidence>
<keyword evidence="9" id="KW-1133">Transmembrane helix</keyword>
<dbReference type="PANTHER" id="PTHR36175:SF1">
    <property type="entry name" value="CYANOPHYCINASE"/>
    <property type="match status" value="1"/>
</dbReference>
<evidence type="ECO:0000256" key="7">
    <source>
        <dbReference type="ARBA" id="ARBA00022801"/>
    </source>
</evidence>
<dbReference type="PANTHER" id="PTHR36175">
    <property type="entry name" value="CYANOPHYCINASE"/>
    <property type="match status" value="1"/>
</dbReference>
<comment type="catalytic activity">
    <reaction evidence="1">
        <text>[L-4-(L-arginin-2-N-yl)aspartate](n) + H2O = [L-4-(L-arginin-2-N-yl)aspartate](n-1) + L-4-(L-arginin-2-N-yl)aspartate</text>
        <dbReference type="Rhea" id="RHEA:12845"/>
        <dbReference type="Rhea" id="RHEA-COMP:13728"/>
        <dbReference type="Rhea" id="RHEA-COMP:13734"/>
        <dbReference type="ChEBI" id="CHEBI:15377"/>
        <dbReference type="ChEBI" id="CHEBI:137986"/>
        <dbReference type="ChEBI" id="CHEBI:137991"/>
        <dbReference type="EC" id="3.4.15.6"/>
    </reaction>
</comment>
<dbReference type="EC" id="3.4.15.6" evidence="4"/>
<evidence type="ECO:0000256" key="1">
    <source>
        <dbReference type="ARBA" id="ARBA00001092"/>
    </source>
</evidence>
<evidence type="ECO:0000256" key="5">
    <source>
        <dbReference type="ARBA" id="ARBA00015719"/>
    </source>
</evidence>
<keyword evidence="7 10" id="KW-0378">Hydrolase</keyword>
<accession>A0ABV6LUC4</accession>